<evidence type="ECO:0000313" key="9">
    <source>
        <dbReference type="Proteomes" id="UP000694402"/>
    </source>
</evidence>
<dbReference type="GO" id="GO:0005768">
    <property type="term" value="C:endosome"/>
    <property type="evidence" value="ECO:0007669"/>
    <property type="project" value="UniProtKB-SubCell"/>
</dbReference>
<organism evidence="8 9">
    <name type="scientific">Oncorhynchus tshawytscha</name>
    <name type="common">Chinook salmon</name>
    <name type="synonym">Salmo tshawytscha</name>
    <dbReference type="NCBI Taxonomy" id="74940"/>
    <lineage>
        <taxon>Eukaryota</taxon>
        <taxon>Metazoa</taxon>
        <taxon>Chordata</taxon>
        <taxon>Craniata</taxon>
        <taxon>Vertebrata</taxon>
        <taxon>Euteleostomi</taxon>
        <taxon>Actinopterygii</taxon>
        <taxon>Neopterygii</taxon>
        <taxon>Teleostei</taxon>
        <taxon>Protacanthopterygii</taxon>
        <taxon>Salmoniformes</taxon>
        <taxon>Salmonidae</taxon>
        <taxon>Salmoninae</taxon>
        <taxon>Oncorhynchus</taxon>
    </lineage>
</organism>
<feature type="compositionally biased region" description="Polar residues" evidence="6">
    <location>
        <begin position="1"/>
        <end position="10"/>
    </location>
</feature>
<dbReference type="InterPro" id="IPR040187">
    <property type="entry name" value="OCAD1/2"/>
</dbReference>
<dbReference type="Ensembl" id="ENSOTST00005147000.1">
    <property type="protein sequence ID" value="ENSOTSP00005155145.1"/>
    <property type="gene ID" value="ENSOTSG00005016981.2"/>
</dbReference>
<evidence type="ECO:0000256" key="1">
    <source>
        <dbReference type="ARBA" id="ARBA00004177"/>
    </source>
</evidence>
<dbReference type="PANTHER" id="PTHR13336:SF4">
    <property type="entry name" value="OCIA DOMAIN-CONTAINING PROTEIN 1"/>
    <property type="match status" value="1"/>
</dbReference>
<evidence type="ECO:0000256" key="5">
    <source>
        <dbReference type="RuleBase" id="RU369066"/>
    </source>
</evidence>
<protein>
    <recommendedName>
        <fullName evidence="4 5">OCIA domain-containing protein 1</fullName>
    </recommendedName>
</protein>
<comment type="subcellular location">
    <subcellularLocation>
        <location evidence="1 5">Endosome</location>
    </subcellularLocation>
</comment>
<evidence type="ECO:0000256" key="6">
    <source>
        <dbReference type="SAM" id="MobiDB-lite"/>
    </source>
</evidence>
<dbReference type="GO" id="GO:2000736">
    <property type="term" value="P:regulation of stem cell differentiation"/>
    <property type="evidence" value="ECO:0007669"/>
    <property type="project" value="UniProtKB-UniRule"/>
</dbReference>
<evidence type="ECO:0000313" key="8">
    <source>
        <dbReference type="Ensembl" id="ENSOTSP00005155145.1"/>
    </source>
</evidence>
<reference evidence="9" key="1">
    <citation type="journal article" date="2018" name="PLoS ONE">
        <title>Chinook salmon (Oncorhynchus tshawytscha) genome and transcriptome.</title>
        <authorList>
            <person name="Christensen K.A."/>
            <person name="Leong J.S."/>
            <person name="Sakhrani D."/>
            <person name="Biagi C.A."/>
            <person name="Minkley D.R."/>
            <person name="Withler R.E."/>
            <person name="Rondeau E.B."/>
            <person name="Koop B.F."/>
            <person name="Devlin R.H."/>
        </authorList>
    </citation>
    <scope>NUCLEOTIDE SEQUENCE [LARGE SCALE GENOMIC DNA]</scope>
</reference>
<dbReference type="Proteomes" id="UP000694402">
    <property type="component" value="Unassembled WGS sequence"/>
</dbReference>
<reference evidence="8" key="2">
    <citation type="submission" date="2025-08" db="UniProtKB">
        <authorList>
            <consortium name="Ensembl"/>
        </authorList>
    </citation>
    <scope>IDENTIFICATION</scope>
</reference>
<reference evidence="8" key="3">
    <citation type="submission" date="2025-09" db="UniProtKB">
        <authorList>
            <consortium name="Ensembl"/>
        </authorList>
    </citation>
    <scope>IDENTIFICATION</scope>
</reference>
<sequence>MSQTSMGFTDQQQQGAQSQVGAPYIPTEEEKRVFRECNQESFWYRSLPLTAVAVSVAQALVMKGVLAPSPRFGSLPKVAIAGLFGYIGGKISYTKICQEKFKNLENSPLGEALRQGQRHIPQQFAPQNPSELGDPNQAFFEQASQSVAEPRTQADSFSYPSDFSYSDQSALLSPPLSESDPTGAAADVNQPGTDIRICMLLLQTWIILSHSSLFYSQNCLQDECYLVEVKRAFENIISLLNQLWLEFYRFCIGPGRTP</sequence>
<feature type="region of interest" description="Disordered" evidence="6">
    <location>
        <begin position="1"/>
        <end position="22"/>
    </location>
</feature>
<comment type="function">
    <text evidence="5">Maintains stem cell potency. Increases STAT3 phosphorylation and controls ERK phosphorylation. May act as a scaffold, increasing STAT3 recruitment onto endosomes.</text>
</comment>
<dbReference type="Pfam" id="PF07051">
    <property type="entry name" value="OCIA"/>
    <property type="match status" value="1"/>
</dbReference>
<dbReference type="AlphaFoldDB" id="A0AAZ3SPH0"/>
<keyword evidence="2 5" id="KW-0967">Endosome</keyword>
<dbReference type="PANTHER" id="PTHR13336">
    <property type="entry name" value="OVARIAN CARCINOMA IMMUNOREACTIVE ANTIGEN"/>
    <property type="match status" value="1"/>
</dbReference>
<dbReference type="GeneTree" id="ENSGT00530000063690"/>
<evidence type="ECO:0000259" key="7">
    <source>
        <dbReference type="Pfam" id="PF07051"/>
    </source>
</evidence>
<name>A0AAZ3SPH0_ONCTS</name>
<keyword evidence="9" id="KW-1185">Reference proteome</keyword>
<comment type="similarity">
    <text evidence="3 5">Belongs to the OCIAD1 family.</text>
</comment>
<evidence type="ECO:0000256" key="3">
    <source>
        <dbReference type="ARBA" id="ARBA00037952"/>
    </source>
</evidence>
<comment type="subunit">
    <text evidence="5">Interacts with STAT3.</text>
</comment>
<evidence type="ECO:0000256" key="4">
    <source>
        <dbReference type="ARBA" id="ARBA00040877"/>
    </source>
</evidence>
<feature type="compositionally biased region" description="Low complexity" evidence="6">
    <location>
        <begin position="11"/>
        <end position="22"/>
    </location>
</feature>
<proteinExistence type="inferred from homology"/>
<evidence type="ECO:0000256" key="2">
    <source>
        <dbReference type="ARBA" id="ARBA00022753"/>
    </source>
</evidence>
<feature type="domain" description="OCIA" evidence="7">
    <location>
        <begin position="24"/>
        <end position="108"/>
    </location>
</feature>
<comment type="domain">
    <text evidence="5">The OCIA domain is necessary and sufficient for endosomal localization.</text>
</comment>
<feature type="region of interest" description="Disordered" evidence="6">
    <location>
        <begin position="165"/>
        <end position="187"/>
    </location>
</feature>
<accession>A0AAZ3SPH0</accession>
<dbReference type="InterPro" id="IPR009764">
    <property type="entry name" value="OCIA_dom"/>
</dbReference>
<gene>
    <name evidence="8" type="primary">OCIAD1</name>
</gene>